<keyword evidence="2" id="KW-1185">Reference proteome</keyword>
<reference evidence="1 2" key="1">
    <citation type="journal article" date="2019" name="Genome Biol. Evol.">
        <title>Insights into the evolution of the New World diploid cottons (Gossypium, subgenus Houzingenia) based on genome sequencing.</title>
        <authorList>
            <person name="Grover C.E."/>
            <person name="Arick M.A. 2nd"/>
            <person name="Thrash A."/>
            <person name="Conover J.L."/>
            <person name="Sanders W.S."/>
            <person name="Peterson D.G."/>
            <person name="Frelichowski J.E."/>
            <person name="Scheffler J.A."/>
            <person name="Scheffler B.E."/>
            <person name="Wendel J.F."/>
        </authorList>
    </citation>
    <scope>NUCLEOTIDE SEQUENCE [LARGE SCALE GENOMIC DNA]</scope>
    <source>
        <strain evidence="1">57</strain>
        <tissue evidence="1">Leaf</tissue>
    </source>
</reference>
<dbReference type="AlphaFoldDB" id="A0A7J8VRV0"/>
<comment type="caution">
    <text evidence="1">The sequence shown here is derived from an EMBL/GenBank/DDBJ whole genome shotgun (WGS) entry which is preliminary data.</text>
</comment>
<gene>
    <name evidence="1" type="ORF">Goklo_005390</name>
</gene>
<proteinExistence type="predicted"/>
<accession>A0A7J8VRV0</accession>
<dbReference type="EMBL" id="JABFAB010000011">
    <property type="protein sequence ID" value="MBA0665545.1"/>
    <property type="molecule type" value="Genomic_DNA"/>
</dbReference>
<evidence type="ECO:0000313" key="2">
    <source>
        <dbReference type="Proteomes" id="UP000593573"/>
    </source>
</evidence>
<organism evidence="1 2">
    <name type="scientific">Gossypium klotzschianum</name>
    <dbReference type="NCBI Taxonomy" id="34286"/>
    <lineage>
        <taxon>Eukaryota</taxon>
        <taxon>Viridiplantae</taxon>
        <taxon>Streptophyta</taxon>
        <taxon>Embryophyta</taxon>
        <taxon>Tracheophyta</taxon>
        <taxon>Spermatophyta</taxon>
        <taxon>Magnoliopsida</taxon>
        <taxon>eudicotyledons</taxon>
        <taxon>Gunneridae</taxon>
        <taxon>Pentapetalae</taxon>
        <taxon>rosids</taxon>
        <taxon>malvids</taxon>
        <taxon>Malvales</taxon>
        <taxon>Malvaceae</taxon>
        <taxon>Malvoideae</taxon>
        <taxon>Gossypium</taxon>
    </lineage>
</organism>
<sequence>PQREYRIPKPSNVSPLLTAGAEIELAPRYESRLYPPALTSSVEVEPTAGVEIKLAPSLDVARLGVGLTWCQPCTILRQNLIHVCLRLFEVYLNRAYLFV</sequence>
<protein>
    <submittedName>
        <fullName evidence="1">Uncharacterized protein</fullName>
    </submittedName>
</protein>
<dbReference type="Proteomes" id="UP000593573">
    <property type="component" value="Unassembled WGS sequence"/>
</dbReference>
<feature type="non-terminal residue" evidence="1">
    <location>
        <position position="1"/>
    </location>
</feature>
<name>A0A7J8VRV0_9ROSI</name>
<evidence type="ECO:0000313" key="1">
    <source>
        <dbReference type="EMBL" id="MBA0665545.1"/>
    </source>
</evidence>